<evidence type="ECO:0000313" key="1">
    <source>
        <dbReference type="EMBL" id="KAF2015172.1"/>
    </source>
</evidence>
<evidence type="ECO:0000313" key="2">
    <source>
        <dbReference type="Proteomes" id="UP000799778"/>
    </source>
</evidence>
<organism evidence="1 2">
    <name type="scientific">Aaosphaeria arxii CBS 175.79</name>
    <dbReference type="NCBI Taxonomy" id="1450172"/>
    <lineage>
        <taxon>Eukaryota</taxon>
        <taxon>Fungi</taxon>
        <taxon>Dikarya</taxon>
        <taxon>Ascomycota</taxon>
        <taxon>Pezizomycotina</taxon>
        <taxon>Dothideomycetes</taxon>
        <taxon>Pleosporomycetidae</taxon>
        <taxon>Pleosporales</taxon>
        <taxon>Pleosporales incertae sedis</taxon>
        <taxon>Aaosphaeria</taxon>
    </lineage>
</organism>
<accession>A0A6A5XPU8</accession>
<dbReference type="Proteomes" id="UP000799778">
    <property type="component" value="Unassembled WGS sequence"/>
</dbReference>
<dbReference type="GeneID" id="54279548"/>
<gene>
    <name evidence="1" type="ORF">BU24DRAFT_229219</name>
</gene>
<name>A0A6A5XPU8_9PLEO</name>
<dbReference type="EMBL" id="ML978070">
    <property type="protein sequence ID" value="KAF2015172.1"/>
    <property type="molecule type" value="Genomic_DNA"/>
</dbReference>
<keyword evidence="2" id="KW-1185">Reference proteome</keyword>
<sequence length="102" mass="11957">MGHRCYRTAVLGSFAYAYCSTHLLAFLDCRVQNASPMHSTFVLLHARTPSHRTTVSKWSKWIRQVPDNELFWCVLIPMRLARLLSHVARDFFDEYPSSWHCI</sequence>
<reference evidence="1" key="1">
    <citation type="journal article" date="2020" name="Stud. Mycol.">
        <title>101 Dothideomycetes genomes: a test case for predicting lifestyles and emergence of pathogens.</title>
        <authorList>
            <person name="Haridas S."/>
            <person name="Albert R."/>
            <person name="Binder M."/>
            <person name="Bloem J."/>
            <person name="Labutti K."/>
            <person name="Salamov A."/>
            <person name="Andreopoulos B."/>
            <person name="Baker S."/>
            <person name="Barry K."/>
            <person name="Bills G."/>
            <person name="Bluhm B."/>
            <person name="Cannon C."/>
            <person name="Castanera R."/>
            <person name="Culley D."/>
            <person name="Daum C."/>
            <person name="Ezra D."/>
            <person name="Gonzalez J."/>
            <person name="Henrissat B."/>
            <person name="Kuo A."/>
            <person name="Liang C."/>
            <person name="Lipzen A."/>
            <person name="Lutzoni F."/>
            <person name="Magnuson J."/>
            <person name="Mondo S."/>
            <person name="Nolan M."/>
            <person name="Ohm R."/>
            <person name="Pangilinan J."/>
            <person name="Park H.-J."/>
            <person name="Ramirez L."/>
            <person name="Alfaro M."/>
            <person name="Sun H."/>
            <person name="Tritt A."/>
            <person name="Yoshinaga Y."/>
            <person name="Zwiers L.-H."/>
            <person name="Turgeon B."/>
            <person name="Goodwin S."/>
            <person name="Spatafora J."/>
            <person name="Crous P."/>
            <person name="Grigoriev I."/>
        </authorList>
    </citation>
    <scope>NUCLEOTIDE SEQUENCE</scope>
    <source>
        <strain evidence="1">CBS 175.79</strain>
    </source>
</reference>
<protein>
    <submittedName>
        <fullName evidence="1">Uncharacterized protein</fullName>
    </submittedName>
</protein>
<dbReference type="AlphaFoldDB" id="A0A6A5XPU8"/>
<proteinExistence type="predicted"/>
<dbReference type="RefSeq" id="XP_033383511.1">
    <property type="nucleotide sequence ID" value="XM_033522151.1"/>
</dbReference>